<evidence type="ECO:0000256" key="1">
    <source>
        <dbReference type="SAM" id="MobiDB-lite"/>
    </source>
</evidence>
<dbReference type="AlphaFoldDB" id="A0A0E0M0W7"/>
<keyword evidence="3" id="KW-1185">Reference proteome</keyword>
<reference evidence="2" key="1">
    <citation type="submission" date="2015-04" db="UniProtKB">
        <authorList>
            <consortium name="EnsemblPlants"/>
        </authorList>
    </citation>
    <scope>IDENTIFICATION</scope>
</reference>
<protein>
    <submittedName>
        <fullName evidence="2">Uncharacterized protein</fullName>
    </submittedName>
</protein>
<proteinExistence type="predicted"/>
<feature type="region of interest" description="Disordered" evidence="1">
    <location>
        <begin position="1"/>
        <end position="38"/>
    </location>
</feature>
<accession>A0A0E0M0W7</accession>
<evidence type="ECO:0000313" key="3">
    <source>
        <dbReference type="Proteomes" id="UP000026962"/>
    </source>
</evidence>
<evidence type="ECO:0000313" key="2">
    <source>
        <dbReference type="EnsemblPlants" id="OPUNC09G07870.1"/>
    </source>
</evidence>
<feature type="region of interest" description="Disordered" evidence="1">
    <location>
        <begin position="56"/>
        <end position="85"/>
    </location>
</feature>
<dbReference type="EnsemblPlants" id="OPUNC09G07870.1">
    <property type="protein sequence ID" value="OPUNC09G07870.1"/>
    <property type="gene ID" value="OPUNC09G07870"/>
</dbReference>
<dbReference type="Proteomes" id="UP000026962">
    <property type="component" value="Chromosome 9"/>
</dbReference>
<reference evidence="2" key="2">
    <citation type="submission" date="2018-05" db="EMBL/GenBank/DDBJ databases">
        <title>OpunRS2 (Oryza punctata Reference Sequence Version 2).</title>
        <authorList>
            <person name="Zhang J."/>
            <person name="Kudrna D."/>
            <person name="Lee S."/>
            <person name="Talag J."/>
            <person name="Welchert J."/>
            <person name="Wing R.A."/>
        </authorList>
    </citation>
    <scope>NUCLEOTIDE SEQUENCE [LARGE SCALE GENOMIC DNA]</scope>
</reference>
<dbReference type="HOGENOM" id="CLU_115608_0_0_1"/>
<name>A0A0E0M0W7_ORYPU</name>
<feature type="compositionally biased region" description="Low complexity" evidence="1">
    <location>
        <begin position="28"/>
        <end position="38"/>
    </location>
</feature>
<dbReference type="Gramene" id="OPUNC09G07870.1">
    <property type="protein sequence ID" value="OPUNC09G07870.1"/>
    <property type="gene ID" value="OPUNC09G07870"/>
</dbReference>
<organism evidence="2">
    <name type="scientific">Oryza punctata</name>
    <name type="common">Red rice</name>
    <dbReference type="NCBI Taxonomy" id="4537"/>
    <lineage>
        <taxon>Eukaryota</taxon>
        <taxon>Viridiplantae</taxon>
        <taxon>Streptophyta</taxon>
        <taxon>Embryophyta</taxon>
        <taxon>Tracheophyta</taxon>
        <taxon>Spermatophyta</taxon>
        <taxon>Magnoliopsida</taxon>
        <taxon>Liliopsida</taxon>
        <taxon>Poales</taxon>
        <taxon>Poaceae</taxon>
        <taxon>BOP clade</taxon>
        <taxon>Oryzoideae</taxon>
        <taxon>Oryzeae</taxon>
        <taxon>Oryzinae</taxon>
        <taxon>Oryza</taxon>
    </lineage>
</organism>
<feature type="compositionally biased region" description="Basic and acidic residues" evidence="1">
    <location>
        <begin position="63"/>
        <end position="85"/>
    </location>
</feature>
<sequence length="136" mass="14914">MASSPLLRSAGGALRRSISRTQSSHKQAFPSSSAAAPSLAAANPCRLYCGGSTDTNKKLNSRQLEKNKEVETSSRDADISEEELRKRMSSTADKLSRCLHEQTHLIRDIEVQLQDSNRRVVEFIVRSSQVLSGVSP</sequence>